<accession>A0ABQ7R319</accession>
<dbReference type="PROSITE" id="PS00616">
    <property type="entry name" value="HIS_ACID_PHOSPHAT_1"/>
    <property type="match status" value="1"/>
</dbReference>
<evidence type="ECO:0000256" key="8">
    <source>
        <dbReference type="SAM" id="SignalP"/>
    </source>
</evidence>
<dbReference type="InterPro" id="IPR050645">
    <property type="entry name" value="Histidine_acid_phosphatase"/>
</dbReference>
<proteinExistence type="inferred from homology"/>
<evidence type="ECO:0000256" key="3">
    <source>
        <dbReference type="ARBA" id="ARBA00012646"/>
    </source>
</evidence>
<evidence type="ECO:0000256" key="2">
    <source>
        <dbReference type="ARBA" id="ARBA00005375"/>
    </source>
</evidence>
<organism evidence="9 10">
    <name type="scientific">Plutella xylostella</name>
    <name type="common">Diamondback moth</name>
    <name type="synonym">Plutella maculipennis</name>
    <dbReference type="NCBI Taxonomy" id="51655"/>
    <lineage>
        <taxon>Eukaryota</taxon>
        <taxon>Metazoa</taxon>
        <taxon>Ecdysozoa</taxon>
        <taxon>Arthropoda</taxon>
        <taxon>Hexapoda</taxon>
        <taxon>Insecta</taxon>
        <taxon>Pterygota</taxon>
        <taxon>Neoptera</taxon>
        <taxon>Endopterygota</taxon>
        <taxon>Lepidoptera</taxon>
        <taxon>Glossata</taxon>
        <taxon>Ditrysia</taxon>
        <taxon>Yponomeutoidea</taxon>
        <taxon>Plutellidae</taxon>
        <taxon>Plutella</taxon>
    </lineage>
</organism>
<dbReference type="EMBL" id="JAHIBW010000004">
    <property type="protein sequence ID" value="KAG7311681.1"/>
    <property type="molecule type" value="Genomic_DNA"/>
</dbReference>
<dbReference type="PANTHER" id="PTHR11567:SF211">
    <property type="entry name" value="PROSTATIC ACID PHOSPHATASE"/>
    <property type="match status" value="1"/>
</dbReference>
<dbReference type="EC" id="3.1.3.2" evidence="3"/>
<protein>
    <recommendedName>
        <fullName evidence="3">acid phosphatase</fullName>
        <ecNumber evidence="3">3.1.3.2</ecNumber>
    </recommendedName>
</protein>
<evidence type="ECO:0000256" key="1">
    <source>
        <dbReference type="ARBA" id="ARBA00000032"/>
    </source>
</evidence>
<reference evidence="9 10" key="1">
    <citation type="submission" date="2021-06" db="EMBL/GenBank/DDBJ databases">
        <title>A haploid diamondback moth (Plutella xylostella L.) genome assembly resolves 31 chromosomes and identifies a diamide resistance mutation.</title>
        <authorList>
            <person name="Ward C.M."/>
            <person name="Perry K.D."/>
            <person name="Baker G."/>
            <person name="Powis K."/>
            <person name="Heckel D.G."/>
            <person name="Baxter S.W."/>
        </authorList>
    </citation>
    <scope>NUCLEOTIDE SEQUENCE [LARGE SCALE GENOMIC DNA]</scope>
    <source>
        <strain evidence="9 10">LV</strain>
        <tissue evidence="9">Single pupa</tissue>
    </source>
</reference>
<keyword evidence="5" id="KW-0378">Hydrolase</keyword>
<dbReference type="PANTHER" id="PTHR11567">
    <property type="entry name" value="ACID PHOSPHATASE-RELATED"/>
    <property type="match status" value="1"/>
</dbReference>
<dbReference type="InterPro" id="IPR033379">
    <property type="entry name" value="Acid_Pase_AS"/>
</dbReference>
<evidence type="ECO:0000313" key="10">
    <source>
        <dbReference type="Proteomes" id="UP000823941"/>
    </source>
</evidence>
<evidence type="ECO:0000256" key="5">
    <source>
        <dbReference type="ARBA" id="ARBA00022801"/>
    </source>
</evidence>
<dbReference type="CDD" id="cd07061">
    <property type="entry name" value="HP_HAP_like"/>
    <property type="match status" value="1"/>
</dbReference>
<evidence type="ECO:0000256" key="7">
    <source>
        <dbReference type="ARBA" id="ARBA00023180"/>
    </source>
</evidence>
<feature type="chain" id="PRO_5045717076" description="acid phosphatase" evidence="8">
    <location>
        <begin position="17"/>
        <end position="387"/>
    </location>
</feature>
<comment type="caution">
    <text evidence="9">The sequence shown here is derived from an EMBL/GenBank/DDBJ whole genome shotgun (WGS) entry which is preliminary data.</text>
</comment>
<dbReference type="Proteomes" id="UP000823941">
    <property type="component" value="Chromosome 4"/>
</dbReference>
<dbReference type="Pfam" id="PF00328">
    <property type="entry name" value="His_Phos_2"/>
    <property type="match status" value="1"/>
</dbReference>
<keyword evidence="4 8" id="KW-0732">Signal</keyword>
<keyword evidence="10" id="KW-1185">Reference proteome</keyword>
<feature type="signal peptide" evidence="8">
    <location>
        <begin position="1"/>
        <end position="16"/>
    </location>
</feature>
<gene>
    <name evidence="9" type="ORF">JYU34_002734</name>
</gene>
<comment type="catalytic activity">
    <reaction evidence="1">
        <text>a phosphate monoester + H2O = an alcohol + phosphate</text>
        <dbReference type="Rhea" id="RHEA:15017"/>
        <dbReference type="ChEBI" id="CHEBI:15377"/>
        <dbReference type="ChEBI" id="CHEBI:30879"/>
        <dbReference type="ChEBI" id="CHEBI:43474"/>
        <dbReference type="ChEBI" id="CHEBI:67140"/>
        <dbReference type="EC" id="3.1.3.2"/>
    </reaction>
</comment>
<sequence length="387" mass="44001">MAIWWFMSCLVALAAGDNTGVMVEQPNNVETMGDCLNETDLWSVFAIFRHGDRTPDQEELDLFPDADIHDKDVFFPHGKKALTNKGKQRGFLVGRFLRERYDNFISSLYLPAEVTVRTTDYARTKMTALTAMAALFPPPPAQRWNPALDWQPVPYDTLPFEEDDLLYWYNCPSYLQARDEVYTRPEVRAETAQYQDLFEYLTRQTGTNISTTEDVFFLDNLFQTLNNVGIKTPQWAQEVMPRIKQVTKLEYGYEFYTDELTRLATGVLMADIINSMHLAIAGDTEQPKLTLYSAHENNVAALLAAARVFTPHQPHYGSTFAIELRRNKNSGEFVVAAIYSPDAGGPGQALPIQGCGGRLLCDYETFVTLTQNLVWTHEEYRAHCNIS</sequence>
<dbReference type="Gene3D" id="3.40.50.1240">
    <property type="entry name" value="Phosphoglycerate mutase-like"/>
    <property type="match status" value="1"/>
</dbReference>
<name>A0ABQ7R319_PLUXY</name>
<dbReference type="InterPro" id="IPR029033">
    <property type="entry name" value="His_PPase_superfam"/>
</dbReference>
<evidence type="ECO:0000256" key="6">
    <source>
        <dbReference type="ARBA" id="ARBA00023157"/>
    </source>
</evidence>
<evidence type="ECO:0000313" key="9">
    <source>
        <dbReference type="EMBL" id="KAG7311681.1"/>
    </source>
</evidence>
<comment type="similarity">
    <text evidence="2">Belongs to the histidine acid phosphatase family.</text>
</comment>
<evidence type="ECO:0000256" key="4">
    <source>
        <dbReference type="ARBA" id="ARBA00022729"/>
    </source>
</evidence>
<keyword evidence="6" id="KW-1015">Disulfide bond</keyword>
<dbReference type="SUPFAM" id="SSF53254">
    <property type="entry name" value="Phosphoglycerate mutase-like"/>
    <property type="match status" value="1"/>
</dbReference>
<dbReference type="InterPro" id="IPR000560">
    <property type="entry name" value="His_Pase_clade-2"/>
</dbReference>
<keyword evidence="7" id="KW-0325">Glycoprotein</keyword>